<evidence type="ECO:0000259" key="7">
    <source>
        <dbReference type="Pfam" id="PF02525"/>
    </source>
</evidence>
<feature type="binding site" evidence="6">
    <location>
        <position position="9"/>
    </location>
    <ligand>
        <name>FMN</name>
        <dbReference type="ChEBI" id="CHEBI:58210"/>
    </ligand>
</feature>
<comment type="function">
    <text evidence="6">Quinone reductase that provides resistance to thiol-specific stress caused by electrophilic quinones.</text>
</comment>
<feature type="binding site" evidence="6">
    <location>
        <begin position="15"/>
        <end position="17"/>
    </location>
    <ligand>
        <name>FMN</name>
        <dbReference type="ChEBI" id="CHEBI:58210"/>
    </ligand>
</feature>
<dbReference type="Gene3D" id="3.40.50.360">
    <property type="match status" value="1"/>
</dbReference>
<evidence type="ECO:0000256" key="4">
    <source>
        <dbReference type="ARBA" id="ARBA00023027"/>
    </source>
</evidence>
<keyword evidence="1 6" id="KW-0285">Flavoprotein</keyword>
<dbReference type="InterPro" id="IPR003680">
    <property type="entry name" value="Flavodoxin_fold"/>
</dbReference>
<feature type="binding site" evidence="6">
    <location>
        <begin position="79"/>
        <end position="82"/>
    </location>
    <ligand>
        <name>FMN</name>
        <dbReference type="ChEBI" id="CHEBI:58210"/>
    </ligand>
</feature>
<comment type="subunit">
    <text evidence="6">Homodimer.</text>
</comment>
<feature type="domain" description="Flavodoxin-like fold" evidence="7">
    <location>
        <begin position="1"/>
        <end position="183"/>
    </location>
</feature>
<comment type="cofactor">
    <cofactor evidence="6">
        <name>FMN</name>
        <dbReference type="ChEBI" id="CHEBI:58210"/>
    </cofactor>
    <text evidence="6">Binds 1 FMN per subunit.</text>
</comment>
<evidence type="ECO:0000256" key="5">
    <source>
        <dbReference type="ARBA" id="ARBA00048542"/>
    </source>
</evidence>
<evidence type="ECO:0000313" key="9">
    <source>
        <dbReference type="Proteomes" id="UP001361239"/>
    </source>
</evidence>
<dbReference type="PANTHER" id="PTHR43741">
    <property type="entry name" value="FMN-DEPENDENT NADH-AZOREDUCTASE 1"/>
    <property type="match status" value="1"/>
</dbReference>
<reference evidence="8 9" key="1">
    <citation type="submission" date="2024-03" db="EMBL/GenBank/DDBJ databases">
        <authorList>
            <person name="Jo J.-H."/>
        </authorList>
    </citation>
    <scope>NUCLEOTIDE SEQUENCE [LARGE SCALE GENOMIC DNA]</scope>
    <source>
        <strain evidence="8 9">PS1R-30</strain>
    </source>
</reference>
<comment type="similarity">
    <text evidence="6">Belongs to the azoreductase type 1 family.</text>
</comment>
<evidence type="ECO:0000256" key="1">
    <source>
        <dbReference type="ARBA" id="ARBA00022630"/>
    </source>
</evidence>
<dbReference type="EC" id="1.6.5.-" evidence="6"/>
<sequence length="192" mass="20164">MKILHIDSSIQAEASASRLLSAAIVAQLKTHAPAAAVTYRDLAADPLPHLTLARFGSAEGEAVLEEFLSADVVVIGVPMYNFGIPSQLKAWFDHILIAGRTFRYTETGPEGLAGDKRVIVAASRGGYYGKASPGEANEHAESHLRAMLGFAGITAPEIVIAEGVAIGPEHRQQALDAALAWIDDVAPIAATA</sequence>
<keyword evidence="9" id="KW-1185">Reference proteome</keyword>
<dbReference type="SUPFAM" id="SSF52218">
    <property type="entry name" value="Flavoproteins"/>
    <property type="match status" value="1"/>
</dbReference>
<keyword evidence="2 6" id="KW-0288">FMN</keyword>
<dbReference type="Proteomes" id="UP001361239">
    <property type="component" value="Unassembled WGS sequence"/>
</dbReference>
<dbReference type="PANTHER" id="PTHR43741:SF4">
    <property type="entry name" value="FMN-DEPENDENT NADH:QUINONE OXIDOREDUCTASE"/>
    <property type="match status" value="1"/>
</dbReference>
<comment type="caution">
    <text evidence="8">The sequence shown here is derived from an EMBL/GenBank/DDBJ whole genome shotgun (WGS) entry which is preliminary data.</text>
</comment>
<comment type="catalytic activity">
    <reaction evidence="5">
        <text>N,N-dimethyl-1,4-phenylenediamine + anthranilate + 2 NAD(+) = 2-(4-dimethylaminophenyl)diazenylbenzoate + 2 NADH + 2 H(+)</text>
        <dbReference type="Rhea" id="RHEA:55872"/>
        <dbReference type="ChEBI" id="CHEBI:15378"/>
        <dbReference type="ChEBI" id="CHEBI:15783"/>
        <dbReference type="ChEBI" id="CHEBI:16567"/>
        <dbReference type="ChEBI" id="CHEBI:57540"/>
        <dbReference type="ChEBI" id="CHEBI:57945"/>
        <dbReference type="ChEBI" id="CHEBI:71579"/>
        <dbReference type="EC" id="1.7.1.17"/>
    </reaction>
    <physiologicalReaction direction="right-to-left" evidence="5">
        <dbReference type="Rhea" id="RHEA:55874"/>
    </physiologicalReaction>
</comment>
<comment type="catalytic activity">
    <reaction evidence="6">
        <text>2 a quinone + NADH + H(+) = 2 a 1,4-benzosemiquinone + NAD(+)</text>
        <dbReference type="Rhea" id="RHEA:65952"/>
        <dbReference type="ChEBI" id="CHEBI:15378"/>
        <dbReference type="ChEBI" id="CHEBI:57540"/>
        <dbReference type="ChEBI" id="CHEBI:57945"/>
        <dbReference type="ChEBI" id="CHEBI:132124"/>
        <dbReference type="ChEBI" id="CHEBI:134225"/>
    </reaction>
</comment>
<dbReference type="HAMAP" id="MF_01216">
    <property type="entry name" value="Azoreductase_type1"/>
    <property type="match status" value="1"/>
</dbReference>
<evidence type="ECO:0000313" key="8">
    <source>
        <dbReference type="EMBL" id="MEJ5978249.1"/>
    </source>
</evidence>
<proteinExistence type="inferred from homology"/>
<evidence type="ECO:0000256" key="3">
    <source>
        <dbReference type="ARBA" id="ARBA00023002"/>
    </source>
</evidence>
<organism evidence="8 9">
    <name type="scientific">Novosphingobium anseongense</name>
    <dbReference type="NCBI Taxonomy" id="3133436"/>
    <lineage>
        <taxon>Bacteria</taxon>
        <taxon>Pseudomonadati</taxon>
        <taxon>Pseudomonadota</taxon>
        <taxon>Alphaproteobacteria</taxon>
        <taxon>Sphingomonadales</taxon>
        <taxon>Sphingomonadaceae</taxon>
        <taxon>Novosphingobium</taxon>
    </lineage>
</organism>
<protein>
    <recommendedName>
        <fullName evidence="6">FMN dependent NADH:quinone oxidoreductase</fullName>
        <ecNumber evidence="6">1.6.5.-</ecNumber>
    </recommendedName>
    <alternativeName>
        <fullName evidence="6">Azo-dye reductase</fullName>
    </alternativeName>
    <alternativeName>
        <fullName evidence="6">FMN-dependent NADH-azo compound oxidoreductase</fullName>
    </alternativeName>
    <alternativeName>
        <fullName evidence="6">FMN-dependent NADH-azoreductase</fullName>
        <ecNumber evidence="6">1.7.1.17</ecNumber>
    </alternativeName>
</protein>
<dbReference type="InterPro" id="IPR023048">
    <property type="entry name" value="NADH:quinone_OxRdtase_FMN_depd"/>
</dbReference>
<evidence type="ECO:0000256" key="6">
    <source>
        <dbReference type="HAMAP-Rule" id="MF_01216"/>
    </source>
</evidence>
<dbReference type="EMBL" id="JBBHJZ010000003">
    <property type="protein sequence ID" value="MEJ5978249.1"/>
    <property type="molecule type" value="Genomic_DNA"/>
</dbReference>
<feature type="binding site" evidence="6">
    <location>
        <begin position="123"/>
        <end position="126"/>
    </location>
    <ligand>
        <name>FMN</name>
        <dbReference type="ChEBI" id="CHEBI:58210"/>
    </ligand>
</feature>
<accession>A0ABU8RZ01</accession>
<name>A0ABU8RZ01_9SPHN</name>
<gene>
    <name evidence="6" type="primary">azoR</name>
    <name evidence="8" type="ORF">WG901_16475</name>
</gene>
<dbReference type="InterPro" id="IPR050104">
    <property type="entry name" value="FMN-dep_NADH:Q_OxRdtase_AzoR1"/>
</dbReference>
<keyword evidence="3 6" id="KW-0560">Oxidoreductase</keyword>
<keyword evidence="4 6" id="KW-0520">NAD</keyword>
<dbReference type="InterPro" id="IPR029039">
    <property type="entry name" value="Flavoprotein-like_sf"/>
</dbReference>
<dbReference type="RefSeq" id="WP_339588184.1">
    <property type="nucleotide sequence ID" value="NZ_JBBHJZ010000003.1"/>
</dbReference>
<evidence type="ECO:0000256" key="2">
    <source>
        <dbReference type="ARBA" id="ARBA00022643"/>
    </source>
</evidence>
<comment type="function">
    <text evidence="6">Also exhibits azoreductase activity. Catalyzes the reductive cleavage of the azo bond in aromatic azo compounds to the corresponding amines.</text>
</comment>
<dbReference type="EC" id="1.7.1.17" evidence="6"/>
<dbReference type="Pfam" id="PF02525">
    <property type="entry name" value="Flavodoxin_2"/>
    <property type="match status" value="1"/>
</dbReference>